<comment type="similarity">
    <text evidence="2">Belongs to the KCMF1 family.</text>
</comment>
<dbReference type="SUPFAM" id="SSF57850">
    <property type="entry name" value="RING/U-box"/>
    <property type="match status" value="1"/>
</dbReference>
<dbReference type="InterPro" id="IPR000433">
    <property type="entry name" value="Znf_ZZ"/>
</dbReference>
<evidence type="ECO:0000313" key="11">
    <source>
        <dbReference type="EMBL" id="KAI8042017.1"/>
    </source>
</evidence>
<evidence type="ECO:0000256" key="1">
    <source>
        <dbReference type="ARBA" id="ARBA00000900"/>
    </source>
</evidence>
<evidence type="ECO:0000256" key="9">
    <source>
        <dbReference type="SAM" id="MobiDB-lite"/>
    </source>
</evidence>
<dbReference type="InterPro" id="IPR050774">
    <property type="entry name" value="KCMF1/Dystrophin"/>
</dbReference>
<dbReference type="Pfam" id="PF05605">
    <property type="entry name" value="zf-Di19"/>
    <property type="match status" value="1"/>
</dbReference>
<proteinExistence type="inferred from homology"/>
<dbReference type="PANTHER" id="PTHR12268">
    <property type="entry name" value="E3 UBIQUITIN-PROTEIN LIGASE KCMF1"/>
    <property type="match status" value="1"/>
</dbReference>
<dbReference type="GO" id="GO:0008270">
    <property type="term" value="F:zinc ion binding"/>
    <property type="evidence" value="ECO:0007669"/>
    <property type="project" value="UniProtKB-KW"/>
</dbReference>
<dbReference type="PROSITE" id="PS01357">
    <property type="entry name" value="ZF_ZZ_1"/>
    <property type="match status" value="1"/>
</dbReference>
<reference evidence="11" key="1">
    <citation type="journal article" date="2023" name="Genome Biol. Evol.">
        <title>Long-read-based Genome Assembly of Drosophila gunungcola Reveals Fewer Chemosensory Genes in Flower-breeding Species.</title>
        <authorList>
            <person name="Negi A."/>
            <person name="Liao B.Y."/>
            <person name="Yeh S.D."/>
        </authorList>
    </citation>
    <scope>NUCLEOTIDE SEQUENCE</scope>
    <source>
        <strain evidence="11">Sukarami</strain>
    </source>
</reference>
<keyword evidence="5" id="KW-0479">Metal-binding</keyword>
<evidence type="ECO:0000256" key="2">
    <source>
        <dbReference type="ARBA" id="ARBA00010938"/>
    </source>
</evidence>
<feature type="compositionally biased region" description="Polar residues" evidence="9">
    <location>
        <begin position="324"/>
        <end position="336"/>
    </location>
</feature>
<keyword evidence="6 8" id="KW-0863">Zinc-finger</keyword>
<dbReference type="EMBL" id="JAMKOV010000002">
    <property type="protein sequence ID" value="KAI8042017.1"/>
    <property type="molecule type" value="Genomic_DNA"/>
</dbReference>
<dbReference type="GO" id="GO:0045202">
    <property type="term" value="C:synapse"/>
    <property type="evidence" value="ECO:0007669"/>
    <property type="project" value="GOC"/>
</dbReference>
<dbReference type="EC" id="2.3.2.27" evidence="3"/>
<dbReference type="GO" id="GO:0023051">
    <property type="term" value="P:regulation of signaling"/>
    <property type="evidence" value="ECO:0007669"/>
    <property type="project" value="UniProtKB-ARBA"/>
</dbReference>
<comment type="caution">
    <text evidence="11">The sequence shown here is derived from an EMBL/GenBank/DDBJ whole genome shotgun (WGS) entry which is preliminary data.</text>
</comment>
<dbReference type="GO" id="GO:0005886">
    <property type="term" value="C:plasma membrane"/>
    <property type="evidence" value="ECO:0007669"/>
    <property type="project" value="TreeGrafter"/>
</dbReference>
<feature type="domain" description="ZZ-type" evidence="10">
    <location>
        <begin position="104"/>
        <end position="160"/>
    </location>
</feature>
<dbReference type="SMART" id="SM00291">
    <property type="entry name" value="ZnF_ZZ"/>
    <property type="match status" value="1"/>
</dbReference>
<protein>
    <recommendedName>
        <fullName evidence="3">RING-type E3 ubiquitin transferase</fullName>
        <ecNumber evidence="3">2.3.2.27</ecNumber>
    </recommendedName>
</protein>
<name>A0A9Q0BRG7_9MUSC</name>
<dbReference type="InterPro" id="IPR008598">
    <property type="entry name" value="Di19_Zn-bd"/>
</dbReference>
<dbReference type="GO" id="GO:0010646">
    <property type="term" value="P:regulation of cell communication"/>
    <property type="evidence" value="ECO:0007669"/>
    <property type="project" value="UniProtKB-ARBA"/>
</dbReference>
<dbReference type="GO" id="GO:0061630">
    <property type="term" value="F:ubiquitin protein ligase activity"/>
    <property type="evidence" value="ECO:0007669"/>
    <property type="project" value="UniProtKB-EC"/>
</dbReference>
<dbReference type="CDD" id="cd02338">
    <property type="entry name" value="ZZ_PCMF_like"/>
    <property type="match status" value="1"/>
</dbReference>
<feature type="region of interest" description="Disordered" evidence="9">
    <location>
        <begin position="263"/>
        <end position="336"/>
    </location>
</feature>
<dbReference type="Gene3D" id="3.30.60.90">
    <property type="match status" value="1"/>
</dbReference>
<feature type="region of interest" description="Disordered" evidence="9">
    <location>
        <begin position="445"/>
        <end position="494"/>
    </location>
</feature>
<gene>
    <name evidence="11" type="ORF">M5D96_003317</name>
</gene>
<evidence type="ECO:0000256" key="4">
    <source>
        <dbReference type="ARBA" id="ARBA00022679"/>
    </source>
</evidence>
<evidence type="ECO:0000313" key="12">
    <source>
        <dbReference type="Proteomes" id="UP001059596"/>
    </source>
</evidence>
<accession>A0A9Q0BRG7</accession>
<evidence type="ECO:0000256" key="8">
    <source>
        <dbReference type="PROSITE-ProRule" id="PRU00228"/>
    </source>
</evidence>
<dbReference type="PROSITE" id="PS50135">
    <property type="entry name" value="ZF_ZZ_2"/>
    <property type="match status" value="1"/>
</dbReference>
<dbReference type="AlphaFoldDB" id="A0A9Q0BRG7"/>
<evidence type="ECO:0000256" key="6">
    <source>
        <dbReference type="ARBA" id="ARBA00022771"/>
    </source>
</evidence>
<evidence type="ECO:0000259" key="10">
    <source>
        <dbReference type="PROSITE" id="PS50135"/>
    </source>
</evidence>
<evidence type="ECO:0000256" key="7">
    <source>
        <dbReference type="ARBA" id="ARBA00022833"/>
    </source>
</evidence>
<dbReference type="Proteomes" id="UP001059596">
    <property type="component" value="Unassembled WGS sequence"/>
</dbReference>
<organism evidence="11 12">
    <name type="scientific">Drosophila gunungcola</name>
    <name type="common">fruit fly</name>
    <dbReference type="NCBI Taxonomy" id="103775"/>
    <lineage>
        <taxon>Eukaryota</taxon>
        <taxon>Metazoa</taxon>
        <taxon>Ecdysozoa</taxon>
        <taxon>Arthropoda</taxon>
        <taxon>Hexapoda</taxon>
        <taxon>Insecta</taxon>
        <taxon>Pterygota</taxon>
        <taxon>Neoptera</taxon>
        <taxon>Endopterygota</taxon>
        <taxon>Diptera</taxon>
        <taxon>Brachycera</taxon>
        <taxon>Muscomorpha</taxon>
        <taxon>Ephydroidea</taxon>
        <taxon>Drosophilidae</taxon>
        <taxon>Drosophila</taxon>
        <taxon>Sophophora</taxon>
    </lineage>
</organism>
<dbReference type="InterPro" id="IPR043145">
    <property type="entry name" value="Znf_ZZ_sf"/>
</dbReference>
<sequence>MAEPAATEIKVLSNGSAGNANGNAVGIAESASAVFQEKMKLQLEEEHNEIAAVPKYGLKLKFDHVWPERRIQNVRASIRQTLPLVPLVCSRRRSATITTRMNRHEGVVCKGCGKESFMGRCYRCLSCRDFSMCMECYNADFTTAEHPFDHPVKCIYTQADVELYFGGEYISGDPPQSYRCPYCKQWGFTESSFLEHVSTMHPNASTLLVSTMVTLFEQQEASRLFLEDEQLASISAAATSRNQQMRRSVGTLDLYLERLNPDGSYQRTAGRNEEGPAFKASEVVARDRAHRGGRRSAQSIGRSGSSSRILARPSPPTAAVVEANSRNNHPTDNETTMSLGEEAFYNNGNARVALLRRVSAGRNHRSSTSESLVPPALGVTAQQVLAPSSSAAVPITHPSLIEMMRFYGGNLQIEPGTSPSGRAIRAWASNSAARTTSNNRTVNVYGPSSHISQAPHNARSFPVAPESNSREDRRRAARMSGIQGSGGGALQRLGSNPRALATRNVEFSDLLAVDSDLVSLSASSVENLRRCLNEEPPAVVKLRDQEGKRYLCHRFLSSRTSMRPKNTFLVLRAEFVAQLLSSALCEEDFEGISFAVVANTNPKVKAISSSNIAGAGDAEKIPPP</sequence>
<comment type="catalytic activity">
    <reaction evidence="1">
        <text>S-ubiquitinyl-[E2 ubiquitin-conjugating enzyme]-L-cysteine + [acceptor protein]-L-lysine = [E2 ubiquitin-conjugating enzyme]-L-cysteine + N(6)-ubiquitinyl-[acceptor protein]-L-lysine.</text>
        <dbReference type="EC" id="2.3.2.27"/>
    </reaction>
</comment>
<feature type="compositionally biased region" description="Low complexity" evidence="9">
    <location>
        <begin position="295"/>
        <end position="312"/>
    </location>
</feature>
<dbReference type="PANTHER" id="PTHR12268:SF13">
    <property type="entry name" value="E3 UBIQUITIN-PROTEIN LIGASE KCMF1"/>
    <property type="match status" value="1"/>
</dbReference>
<evidence type="ECO:0000256" key="3">
    <source>
        <dbReference type="ARBA" id="ARBA00012483"/>
    </source>
</evidence>
<keyword evidence="7" id="KW-0862">Zinc</keyword>
<evidence type="ECO:0000256" key="5">
    <source>
        <dbReference type="ARBA" id="ARBA00022723"/>
    </source>
</evidence>
<dbReference type="GO" id="GO:0099536">
    <property type="term" value="P:synaptic signaling"/>
    <property type="evidence" value="ECO:0007669"/>
    <property type="project" value="TreeGrafter"/>
</dbReference>
<dbReference type="Pfam" id="PF00569">
    <property type="entry name" value="ZZ"/>
    <property type="match status" value="1"/>
</dbReference>
<keyword evidence="4" id="KW-0808">Transferase</keyword>
<keyword evidence="12" id="KW-1185">Reference proteome</keyword>